<evidence type="ECO:0000313" key="2">
    <source>
        <dbReference type="Proteomes" id="UP000242715"/>
    </source>
</evidence>
<dbReference type="PROSITE" id="PS51257">
    <property type="entry name" value="PROKAR_LIPOPROTEIN"/>
    <property type="match status" value="1"/>
</dbReference>
<organism evidence="1 2">
    <name type="scientific">Trifolium subterraneum</name>
    <name type="common">Subterranean clover</name>
    <dbReference type="NCBI Taxonomy" id="3900"/>
    <lineage>
        <taxon>Eukaryota</taxon>
        <taxon>Viridiplantae</taxon>
        <taxon>Streptophyta</taxon>
        <taxon>Embryophyta</taxon>
        <taxon>Tracheophyta</taxon>
        <taxon>Spermatophyta</taxon>
        <taxon>Magnoliopsida</taxon>
        <taxon>eudicotyledons</taxon>
        <taxon>Gunneridae</taxon>
        <taxon>Pentapetalae</taxon>
        <taxon>rosids</taxon>
        <taxon>fabids</taxon>
        <taxon>Fabales</taxon>
        <taxon>Fabaceae</taxon>
        <taxon>Papilionoideae</taxon>
        <taxon>50 kb inversion clade</taxon>
        <taxon>NPAAA clade</taxon>
        <taxon>Hologalegina</taxon>
        <taxon>IRL clade</taxon>
        <taxon>Trifolieae</taxon>
        <taxon>Trifolium</taxon>
    </lineage>
</organism>
<evidence type="ECO:0000313" key="1">
    <source>
        <dbReference type="EMBL" id="GAU34754.1"/>
    </source>
</evidence>
<dbReference type="Proteomes" id="UP000242715">
    <property type="component" value="Unassembled WGS sequence"/>
</dbReference>
<reference evidence="2" key="1">
    <citation type="journal article" date="2017" name="Front. Plant Sci.">
        <title>Climate Clever Clovers: New Paradigm to Reduce the Environmental Footprint of Ruminants by Breeding Low Methanogenic Forages Utilizing Haplotype Variation.</title>
        <authorList>
            <person name="Kaur P."/>
            <person name="Appels R."/>
            <person name="Bayer P.E."/>
            <person name="Keeble-Gagnere G."/>
            <person name="Wang J."/>
            <person name="Hirakawa H."/>
            <person name="Shirasawa K."/>
            <person name="Vercoe P."/>
            <person name="Stefanova K."/>
            <person name="Durmic Z."/>
            <person name="Nichols P."/>
            <person name="Revell C."/>
            <person name="Isobe S.N."/>
            <person name="Edwards D."/>
            <person name="Erskine W."/>
        </authorList>
    </citation>
    <scope>NUCLEOTIDE SEQUENCE [LARGE SCALE GENOMIC DNA]</scope>
    <source>
        <strain evidence="2">cv. Daliak</strain>
    </source>
</reference>
<proteinExistence type="predicted"/>
<sequence length="78" mass="8870">MVFFPLRIVYFSGFNVWAGCVRNVYFYGLNVCAGCVASHIQIRLPKINRDLPKISKLPLKVSAEKLKPGDTLSRDKIR</sequence>
<dbReference type="AlphaFoldDB" id="A0A2Z6MQ75"/>
<dbReference type="EMBL" id="DF973566">
    <property type="protein sequence ID" value="GAU34754.1"/>
    <property type="molecule type" value="Genomic_DNA"/>
</dbReference>
<keyword evidence="2" id="KW-1185">Reference proteome</keyword>
<gene>
    <name evidence="1" type="ORF">TSUD_205580</name>
</gene>
<protein>
    <submittedName>
        <fullName evidence="1">Uncharacterized protein</fullName>
    </submittedName>
</protein>
<name>A0A2Z6MQ75_TRISU</name>
<accession>A0A2Z6MQ75</accession>